<organism evidence="4 5">
    <name type="scientific">Desulfotruncus arcticus DSM 17038</name>
    <dbReference type="NCBI Taxonomy" id="1121424"/>
    <lineage>
        <taxon>Bacteria</taxon>
        <taxon>Bacillati</taxon>
        <taxon>Bacillota</taxon>
        <taxon>Clostridia</taxon>
        <taxon>Eubacteriales</taxon>
        <taxon>Desulfallaceae</taxon>
        <taxon>Desulfotruncus</taxon>
    </lineage>
</organism>
<accession>A0A1I2QLY4</accession>
<evidence type="ECO:0000256" key="2">
    <source>
        <dbReference type="ARBA" id="ARBA00023150"/>
    </source>
</evidence>
<evidence type="ECO:0000313" key="4">
    <source>
        <dbReference type="EMBL" id="SFG29615.1"/>
    </source>
</evidence>
<dbReference type="HAMAP" id="MF_00187">
    <property type="entry name" value="FdhD"/>
    <property type="match status" value="1"/>
</dbReference>
<evidence type="ECO:0000313" key="5">
    <source>
        <dbReference type="Proteomes" id="UP000199337"/>
    </source>
</evidence>
<comment type="function">
    <text evidence="3">Required for formate dehydrogenase (FDH) activity.</text>
</comment>
<dbReference type="EMBL" id="FOOX01000003">
    <property type="protein sequence ID" value="SFG29615.1"/>
    <property type="molecule type" value="Genomic_DNA"/>
</dbReference>
<evidence type="ECO:0000256" key="1">
    <source>
        <dbReference type="ARBA" id="ARBA00022490"/>
    </source>
</evidence>
<dbReference type="RefSeq" id="WP_092469858.1">
    <property type="nucleotide sequence ID" value="NZ_FOOX01000003.1"/>
</dbReference>
<reference evidence="5" key="1">
    <citation type="submission" date="2016-10" db="EMBL/GenBank/DDBJ databases">
        <authorList>
            <person name="Varghese N."/>
            <person name="Submissions S."/>
        </authorList>
    </citation>
    <scope>NUCLEOTIDE SEQUENCE [LARGE SCALE GENOMIC DNA]</scope>
    <source>
        <strain evidence="5">DSM 17038</strain>
    </source>
</reference>
<dbReference type="AlphaFoldDB" id="A0A1I2QLY4"/>
<name>A0A1I2QLY4_9FIRM</name>
<dbReference type="GO" id="GO:0005737">
    <property type="term" value="C:cytoplasm"/>
    <property type="evidence" value="ECO:0007669"/>
    <property type="project" value="UniProtKB-SubCell"/>
</dbReference>
<dbReference type="Gene3D" id="3.10.20.10">
    <property type="match status" value="1"/>
</dbReference>
<dbReference type="SUPFAM" id="SSF53927">
    <property type="entry name" value="Cytidine deaminase-like"/>
    <property type="match status" value="1"/>
</dbReference>
<dbReference type="Pfam" id="PF02634">
    <property type="entry name" value="FdhD-NarQ"/>
    <property type="match status" value="1"/>
</dbReference>
<dbReference type="PIRSF" id="PIRSF015626">
    <property type="entry name" value="FdhD"/>
    <property type="match status" value="1"/>
</dbReference>
<dbReference type="PANTHER" id="PTHR30592">
    <property type="entry name" value="FORMATE DEHYDROGENASE"/>
    <property type="match status" value="1"/>
</dbReference>
<gene>
    <name evidence="3" type="primary">fdhD</name>
    <name evidence="4" type="ORF">SAMN05660649_01312</name>
</gene>
<dbReference type="InterPro" id="IPR016193">
    <property type="entry name" value="Cytidine_deaminase-like"/>
</dbReference>
<dbReference type="NCBIfam" id="TIGR00129">
    <property type="entry name" value="fdhD_narQ"/>
    <property type="match status" value="1"/>
</dbReference>
<keyword evidence="2 3" id="KW-0501">Molybdenum cofactor biosynthesis</keyword>
<evidence type="ECO:0000256" key="3">
    <source>
        <dbReference type="HAMAP-Rule" id="MF_00187"/>
    </source>
</evidence>
<dbReference type="GO" id="GO:0006777">
    <property type="term" value="P:Mo-molybdopterin cofactor biosynthetic process"/>
    <property type="evidence" value="ECO:0007669"/>
    <property type="project" value="UniProtKB-UniRule"/>
</dbReference>
<keyword evidence="5" id="KW-1185">Reference proteome</keyword>
<dbReference type="Proteomes" id="UP000199337">
    <property type="component" value="Unassembled WGS sequence"/>
</dbReference>
<protein>
    <recommendedName>
        <fullName evidence="3">Protein FdhD</fullName>
    </recommendedName>
</protein>
<sequence length="261" mass="29148">MKAFYKKVNLVLYSNDEMQVVNNVVVKDQPLTIFYNDRELTTLICSPDGYEVLAVGFLLSEGLLQKPSNIKEITCNEAAGVIRVETYLPTPQTESYLRRHMAGYYGDEQATMYFANDVQQLRPVQSECRFKAIHLLNMMRELDDRSDTYRLTGGVHSAALADNGEMLLMYEDIGRHNAVDKVLGHVFLNEITTGDKCLLLSGRVSSEILIKAARSNIPVVVSRAAPTELAVELSDQLGITVVGFARGLQLSIYSHVERILA</sequence>
<dbReference type="InterPro" id="IPR003786">
    <property type="entry name" value="FdhD"/>
</dbReference>
<comment type="caution">
    <text evidence="3">Lacks conserved residue(s) required for the propagation of feature annotation.</text>
</comment>
<dbReference type="PANTHER" id="PTHR30592:SF1">
    <property type="entry name" value="SULFUR CARRIER PROTEIN FDHD"/>
    <property type="match status" value="1"/>
</dbReference>
<dbReference type="GO" id="GO:0016783">
    <property type="term" value="F:sulfurtransferase activity"/>
    <property type="evidence" value="ECO:0007669"/>
    <property type="project" value="InterPro"/>
</dbReference>
<comment type="similarity">
    <text evidence="3">Belongs to the FdhD family.</text>
</comment>
<dbReference type="Gene3D" id="3.40.140.10">
    <property type="entry name" value="Cytidine Deaminase, domain 2"/>
    <property type="match status" value="1"/>
</dbReference>
<dbReference type="OrthoDB" id="9782042at2"/>
<comment type="subcellular location">
    <subcellularLocation>
        <location evidence="3">Cytoplasm</location>
    </subcellularLocation>
</comment>
<proteinExistence type="inferred from homology"/>
<keyword evidence="1 3" id="KW-0963">Cytoplasm</keyword>
<dbReference type="STRING" id="341036.SAMN05660649_01312"/>